<sequence>MTRNPSNSFPQLSVPFLAQVYLTAMSALATAISFLALLPLESPVAYMDIDFCQWPVPEPMQICDPPDDEVWAADSEGGRGKWVMMDIETWGAGEVLGVQYNGEARLSEGMHCVELEYLDDLDLCIRKLAALDLAGGDSDNGELWSPHRDYEDPVYWATLRFVTERLEALSLS</sequence>
<protein>
    <submittedName>
        <fullName evidence="2">Uncharacterized protein</fullName>
    </submittedName>
</protein>
<evidence type="ECO:0000256" key="1">
    <source>
        <dbReference type="SAM" id="Phobius"/>
    </source>
</evidence>
<accession>A0A2V3IZQ4</accession>
<feature type="transmembrane region" description="Helical" evidence="1">
    <location>
        <begin position="20"/>
        <end position="40"/>
    </location>
</feature>
<evidence type="ECO:0000313" key="2">
    <source>
        <dbReference type="EMBL" id="PXF46590.1"/>
    </source>
</evidence>
<reference evidence="2 3" key="1">
    <citation type="journal article" date="2018" name="Mol. Biol. Evol.">
        <title>Analysis of the draft genome of the red seaweed Gracilariopsis chorda provides insights into genome size evolution in Rhodophyta.</title>
        <authorList>
            <person name="Lee J."/>
            <person name="Yang E.C."/>
            <person name="Graf L."/>
            <person name="Yang J.H."/>
            <person name="Qiu H."/>
            <person name="Zel Zion U."/>
            <person name="Chan C.X."/>
            <person name="Stephens T.G."/>
            <person name="Weber A.P.M."/>
            <person name="Boo G.H."/>
            <person name="Boo S.M."/>
            <person name="Kim K.M."/>
            <person name="Shin Y."/>
            <person name="Jung M."/>
            <person name="Lee S.J."/>
            <person name="Yim H.S."/>
            <person name="Lee J.H."/>
            <person name="Bhattacharya D."/>
            <person name="Yoon H.S."/>
        </authorList>
    </citation>
    <scope>NUCLEOTIDE SEQUENCE [LARGE SCALE GENOMIC DNA]</scope>
    <source>
        <strain evidence="2 3">SKKU-2015</strain>
        <tissue evidence="2">Whole body</tissue>
    </source>
</reference>
<proteinExistence type="predicted"/>
<keyword evidence="3" id="KW-1185">Reference proteome</keyword>
<keyword evidence="1" id="KW-0812">Transmembrane</keyword>
<comment type="caution">
    <text evidence="2">The sequence shown here is derived from an EMBL/GenBank/DDBJ whole genome shotgun (WGS) entry which is preliminary data.</text>
</comment>
<organism evidence="2 3">
    <name type="scientific">Gracilariopsis chorda</name>
    <dbReference type="NCBI Taxonomy" id="448386"/>
    <lineage>
        <taxon>Eukaryota</taxon>
        <taxon>Rhodophyta</taxon>
        <taxon>Florideophyceae</taxon>
        <taxon>Rhodymeniophycidae</taxon>
        <taxon>Gracilariales</taxon>
        <taxon>Gracilariaceae</taxon>
        <taxon>Gracilariopsis</taxon>
    </lineage>
</organism>
<gene>
    <name evidence="2" type="ORF">BWQ96_03579</name>
</gene>
<dbReference type="Proteomes" id="UP000247409">
    <property type="component" value="Unassembled WGS sequence"/>
</dbReference>
<keyword evidence="1" id="KW-0472">Membrane</keyword>
<dbReference type="AlphaFoldDB" id="A0A2V3IZQ4"/>
<keyword evidence="1" id="KW-1133">Transmembrane helix</keyword>
<evidence type="ECO:0000313" key="3">
    <source>
        <dbReference type="Proteomes" id="UP000247409"/>
    </source>
</evidence>
<dbReference type="EMBL" id="NBIV01000035">
    <property type="protein sequence ID" value="PXF46590.1"/>
    <property type="molecule type" value="Genomic_DNA"/>
</dbReference>
<name>A0A2V3IZQ4_9FLOR</name>